<keyword evidence="1" id="KW-1133">Transmembrane helix</keyword>
<evidence type="ECO:0000313" key="3">
    <source>
        <dbReference type="EMBL" id="BBL35723.1"/>
    </source>
</evidence>
<proteinExistence type="predicted"/>
<name>A0A4Y1YRR1_9PROT</name>
<organism evidence="3 4">
    <name type="scientific">Nitrosomonas stercoris</name>
    <dbReference type="NCBI Taxonomy" id="1444684"/>
    <lineage>
        <taxon>Bacteria</taxon>
        <taxon>Pseudomonadati</taxon>
        <taxon>Pseudomonadota</taxon>
        <taxon>Betaproteobacteria</taxon>
        <taxon>Nitrosomonadales</taxon>
        <taxon>Nitrosomonadaceae</taxon>
        <taxon>Nitrosomonas</taxon>
    </lineage>
</organism>
<keyword evidence="4" id="KW-1185">Reference proteome</keyword>
<dbReference type="EMBL" id="AP019755">
    <property type="protein sequence ID" value="BBL35723.1"/>
    <property type="molecule type" value="Genomic_DNA"/>
</dbReference>
<feature type="signal peptide" evidence="2">
    <location>
        <begin position="1"/>
        <end position="22"/>
    </location>
</feature>
<keyword evidence="1" id="KW-0472">Membrane</keyword>
<reference evidence="3 4" key="1">
    <citation type="submission" date="2019-06" db="EMBL/GenBank/DDBJ databases">
        <title>Nitrosomonas stercoris KYUHI-S whole genome shotgun sequence.</title>
        <authorList>
            <person name="Nakagawa T."/>
            <person name="Tsuchiya Y."/>
            <person name="Takahashi R."/>
        </authorList>
    </citation>
    <scope>NUCLEOTIDE SEQUENCE [LARGE SCALE GENOMIC DNA]</scope>
    <source>
        <strain evidence="3 4">KYUHI-S</strain>
    </source>
</reference>
<protein>
    <submittedName>
        <fullName evidence="3">Uncharacterized protein</fullName>
    </submittedName>
</protein>
<gene>
    <name evidence="3" type="ORF">Nstercoris_01998</name>
</gene>
<feature type="transmembrane region" description="Helical" evidence="1">
    <location>
        <begin position="38"/>
        <end position="56"/>
    </location>
</feature>
<evidence type="ECO:0000313" key="4">
    <source>
        <dbReference type="Proteomes" id="UP000316473"/>
    </source>
</evidence>
<dbReference type="KEGG" id="nst:Nstercoris_01998"/>
<dbReference type="Proteomes" id="UP000316473">
    <property type="component" value="Chromosome"/>
</dbReference>
<dbReference type="AlphaFoldDB" id="A0A4Y1YRR1"/>
<keyword evidence="2" id="KW-0732">Signal</keyword>
<dbReference type="InterPro" id="IPR008020">
    <property type="entry name" value="G8P"/>
</dbReference>
<dbReference type="SUPFAM" id="SSF57987">
    <property type="entry name" value="Inovirus (filamentous phage) major coat protein"/>
    <property type="match status" value="1"/>
</dbReference>
<keyword evidence="1" id="KW-0812">Transmembrane</keyword>
<feature type="chain" id="PRO_5021469854" evidence="2">
    <location>
        <begin position="23"/>
        <end position="63"/>
    </location>
</feature>
<evidence type="ECO:0000256" key="1">
    <source>
        <dbReference type="SAM" id="Phobius"/>
    </source>
</evidence>
<accession>A0A4Y1YRR1</accession>
<dbReference type="Pfam" id="PF05356">
    <property type="entry name" value="Phage_Coat_B"/>
    <property type="match status" value="1"/>
</dbReference>
<evidence type="ECO:0000256" key="2">
    <source>
        <dbReference type="SAM" id="SignalP"/>
    </source>
</evidence>
<sequence length="63" mass="6605">MKQVKYLALATPLALFGTSAFAALPEAVTDAIEGAEADIATAGGLILAVIIGIKVFKWIQRVF</sequence>